<dbReference type="GO" id="GO:0030276">
    <property type="term" value="F:clathrin binding"/>
    <property type="evidence" value="ECO:0007669"/>
    <property type="project" value="TreeGrafter"/>
</dbReference>
<evidence type="ECO:0000256" key="1">
    <source>
        <dbReference type="ARBA" id="ARBA00006996"/>
    </source>
</evidence>
<dbReference type="Pfam" id="PF00168">
    <property type="entry name" value="C2"/>
    <property type="match status" value="1"/>
</dbReference>
<evidence type="ECO:0000256" key="3">
    <source>
        <dbReference type="SAM" id="Phobius"/>
    </source>
</evidence>
<evidence type="ECO:0000256" key="2">
    <source>
        <dbReference type="SAM" id="MobiDB-lite"/>
    </source>
</evidence>
<dbReference type="InterPro" id="IPR000008">
    <property type="entry name" value="C2_dom"/>
</dbReference>
<dbReference type="Ensembl" id="ENSPKIT00000025325.1">
    <property type="protein sequence ID" value="ENSPKIP00000001406.1"/>
    <property type="gene ID" value="ENSPKIG00000019717.1"/>
</dbReference>
<dbReference type="PANTHER" id="PTHR10024">
    <property type="entry name" value="SYNAPTOTAGMIN"/>
    <property type="match status" value="1"/>
</dbReference>
<sequence length="501" mass="54446">MKMVHLEVHLQIVLGVALAVVCFCLLLGCFLYWRRRKSRTSGDKEAPPSPPQDLCSPAVATVPVRQQYEELDGDVCGSPCWTSDDSAPPGCKTTPVHESQKPAPPELGLHLGKAGFPLRRLSFPAASGSAPRLQRHGCASLPSAVPKLGLVSRTRRAVERRYTVMGDSLACSERSRLTAATGSPLSSYLTLEPTASPAPTPTDRITRPAPLLQFSLLFSPARGTLTVTVLSLSGGGRRLGGAILRASLPPLCPAPVQALARRRSLGPELRGQSVLLPVGSQEELRDCSLQLAVVSRDFSGLRESAVGQLELACGEVDWKPDRSITCSRELRPAKSRLKKSQSSHDSLSRGPRDLGQLFILLQYQSPAHRVKVMVRKAESMARRSHMLGAPDHYVVINLHHKGSVIDSKETKGASGYNAVWNAPFLFDLPQGDISQLALVLEFVIMQGRIFTKSSVLGHVLIGSEAPEEGKAHWVEMYSRGRVETARWHAIQPESRQSGEDL</sequence>
<reference evidence="5" key="2">
    <citation type="submission" date="2025-09" db="UniProtKB">
        <authorList>
            <consortium name="Ensembl"/>
        </authorList>
    </citation>
    <scope>IDENTIFICATION</scope>
</reference>
<dbReference type="GO" id="GO:0005544">
    <property type="term" value="F:calcium-dependent phospholipid binding"/>
    <property type="evidence" value="ECO:0007669"/>
    <property type="project" value="TreeGrafter"/>
</dbReference>
<evidence type="ECO:0000313" key="5">
    <source>
        <dbReference type="Ensembl" id="ENSPKIP00000001406.1"/>
    </source>
</evidence>
<protein>
    <submittedName>
        <fullName evidence="5">Synaptotagmin-5-like</fullName>
    </submittedName>
</protein>
<dbReference type="GeneTree" id="ENSGT00930000151452"/>
<dbReference type="STRING" id="1676925.ENSPKIP00000001406"/>
<dbReference type="GO" id="GO:0005886">
    <property type="term" value="C:plasma membrane"/>
    <property type="evidence" value="ECO:0007669"/>
    <property type="project" value="TreeGrafter"/>
</dbReference>
<dbReference type="GeneID" id="111847981"/>
<accession>A0A3B3Q7N2</accession>
<evidence type="ECO:0000313" key="6">
    <source>
        <dbReference type="Proteomes" id="UP000261540"/>
    </source>
</evidence>
<proteinExistence type="inferred from homology"/>
<keyword evidence="3" id="KW-0812">Transmembrane</keyword>
<dbReference type="KEGG" id="pki:111847981"/>
<keyword evidence="6" id="KW-1185">Reference proteome</keyword>
<dbReference type="GO" id="GO:0000149">
    <property type="term" value="F:SNARE binding"/>
    <property type="evidence" value="ECO:0007669"/>
    <property type="project" value="TreeGrafter"/>
</dbReference>
<dbReference type="GO" id="GO:0048791">
    <property type="term" value="P:calcium ion-regulated exocytosis of neurotransmitter"/>
    <property type="evidence" value="ECO:0007669"/>
    <property type="project" value="TreeGrafter"/>
</dbReference>
<dbReference type="GO" id="GO:0001786">
    <property type="term" value="F:phosphatidylserine binding"/>
    <property type="evidence" value="ECO:0007669"/>
    <property type="project" value="TreeGrafter"/>
</dbReference>
<dbReference type="PANTHER" id="PTHR10024:SF351">
    <property type="entry name" value="SYNAPTOTAGMIN-4-LIKE"/>
    <property type="match status" value="1"/>
</dbReference>
<dbReference type="Proteomes" id="UP000261540">
    <property type="component" value="Unplaced"/>
</dbReference>
<dbReference type="PROSITE" id="PS50004">
    <property type="entry name" value="C2"/>
    <property type="match status" value="1"/>
</dbReference>
<dbReference type="GO" id="GO:0030424">
    <property type="term" value="C:axon"/>
    <property type="evidence" value="ECO:0007669"/>
    <property type="project" value="TreeGrafter"/>
</dbReference>
<dbReference type="Gene3D" id="2.60.40.150">
    <property type="entry name" value="C2 domain"/>
    <property type="match status" value="1"/>
</dbReference>
<dbReference type="AlphaFoldDB" id="A0A3B3Q7N2"/>
<dbReference type="GO" id="GO:0070382">
    <property type="term" value="C:exocytic vesicle"/>
    <property type="evidence" value="ECO:0007669"/>
    <property type="project" value="TreeGrafter"/>
</dbReference>
<comment type="similarity">
    <text evidence="1">Belongs to the synaptotagmin family.</text>
</comment>
<dbReference type="OrthoDB" id="5915960at2759"/>
<feature type="transmembrane region" description="Helical" evidence="3">
    <location>
        <begin position="12"/>
        <end position="33"/>
    </location>
</feature>
<dbReference type="InterPro" id="IPR035892">
    <property type="entry name" value="C2_domain_sf"/>
</dbReference>
<dbReference type="PROSITE" id="PS51257">
    <property type="entry name" value="PROKAR_LIPOPROTEIN"/>
    <property type="match status" value="1"/>
</dbReference>
<dbReference type="GO" id="GO:0098793">
    <property type="term" value="C:presynapse"/>
    <property type="evidence" value="ECO:0007669"/>
    <property type="project" value="GOC"/>
</dbReference>
<dbReference type="RefSeq" id="XP_023675402.1">
    <property type="nucleotide sequence ID" value="XM_023819634.2"/>
</dbReference>
<evidence type="ECO:0000259" key="4">
    <source>
        <dbReference type="PROSITE" id="PS50004"/>
    </source>
</evidence>
<feature type="domain" description="C2" evidence="4">
    <location>
        <begin position="353"/>
        <end position="488"/>
    </location>
</feature>
<reference evidence="5" key="1">
    <citation type="submission" date="2025-08" db="UniProtKB">
        <authorList>
            <consortium name="Ensembl"/>
        </authorList>
    </citation>
    <scope>IDENTIFICATION</scope>
</reference>
<dbReference type="GO" id="GO:0006906">
    <property type="term" value="P:vesicle fusion"/>
    <property type="evidence" value="ECO:0007669"/>
    <property type="project" value="TreeGrafter"/>
</dbReference>
<keyword evidence="3" id="KW-0472">Membrane</keyword>
<dbReference type="GO" id="GO:0005509">
    <property type="term" value="F:calcium ion binding"/>
    <property type="evidence" value="ECO:0007669"/>
    <property type="project" value="TreeGrafter"/>
</dbReference>
<dbReference type="SUPFAM" id="SSF49562">
    <property type="entry name" value="C2 domain (Calcium/lipid-binding domain, CaLB)"/>
    <property type="match status" value="1"/>
</dbReference>
<organism evidence="5 6">
    <name type="scientific">Paramormyrops kingsleyae</name>
    <dbReference type="NCBI Taxonomy" id="1676925"/>
    <lineage>
        <taxon>Eukaryota</taxon>
        <taxon>Metazoa</taxon>
        <taxon>Chordata</taxon>
        <taxon>Craniata</taxon>
        <taxon>Vertebrata</taxon>
        <taxon>Euteleostomi</taxon>
        <taxon>Actinopterygii</taxon>
        <taxon>Neopterygii</taxon>
        <taxon>Teleostei</taxon>
        <taxon>Osteoglossocephala</taxon>
        <taxon>Osteoglossomorpha</taxon>
        <taxon>Osteoglossiformes</taxon>
        <taxon>Mormyridae</taxon>
        <taxon>Paramormyrops</taxon>
    </lineage>
</organism>
<feature type="region of interest" description="Disordered" evidence="2">
    <location>
        <begin position="330"/>
        <end position="349"/>
    </location>
</feature>
<keyword evidence="3" id="KW-1133">Transmembrane helix</keyword>
<name>A0A3B3Q7N2_9TELE</name>